<evidence type="ECO:0000256" key="5">
    <source>
        <dbReference type="PIRSR" id="PIRSR625705-1"/>
    </source>
</evidence>
<dbReference type="PANTHER" id="PTHR22600:SF21">
    <property type="entry name" value="BETA-HEXOSAMINIDASE A"/>
    <property type="match status" value="1"/>
</dbReference>
<organism evidence="8 9">
    <name type="scientific">Tunturiibacter lichenicola</name>
    <dbReference type="NCBI Taxonomy" id="2051959"/>
    <lineage>
        <taxon>Bacteria</taxon>
        <taxon>Pseudomonadati</taxon>
        <taxon>Acidobacteriota</taxon>
        <taxon>Terriglobia</taxon>
        <taxon>Terriglobales</taxon>
        <taxon>Acidobacteriaceae</taxon>
        <taxon>Tunturiibacter</taxon>
    </lineage>
</organism>
<dbReference type="Gene3D" id="3.30.379.10">
    <property type="entry name" value="Chitobiase/beta-hexosaminidase domain 2-like"/>
    <property type="match status" value="1"/>
</dbReference>
<dbReference type="PRINTS" id="PR00738">
    <property type="entry name" value="GLHYDRLASE20"/>
</dbReference>
<evidence type="ECO:0000313" key="9">
    <source>
        <dbReference type="Proteomes" id="UP000534186"/>
    </source>
</evidence>
<evidence type="ECO:0000256" key="3">
    <source>
        <dbReference type="ARBA" id="ARBA00023180"/>
    </source>
</evidence>
<sequence length="690" mass="76291">MNHASTLELLHARGISLGTLCLLVSLMSTAQSQTLQNTLLPAPSNITAGNGSIAITKDFTVSLRGAHNPILEAATRRTLESLERNTGIPIGKDLQSPSPTLTIQVQDSTGTRPTLETDEDYSLSATSSKIVLWAQTIFGALHGLETIQQLVQAEDGHYVIPAVEINDSPRFPWRGFMLDVSRHFMPLPVVYRTLDAMAAVKLNVFHWHLTDDQGFRIESRRFPLLTAKGSDGLFYTQDQVRDVIAYASAHGIRVVPEFDIPGHVTSWLVGMPQLGSVQRPYEISRTFGIWDGALDPTSDSTYKFLDAFIGEMSSLFPDEYLHLGGDESNGADWKANPSIVAFMHAHNMKSTDDLQNYFSTRVLALVHQHHKQMVGWDEILTPGTPKDAVIQSWRGVESLAVAAKQGNRGILSAPYYLDGMKTAEQMYLDDPIPDNSTLTPDQQKLILGGEVCMWAEQITAQTVDSRVWPRTAALAERFWSTRQTRDVADMYRRLEIESIRLDGLGLTHISGPESGLRQLAGSEDAAAQLAVLISTLSPVSFHERYEQQKTSQLTPMGNAVDYTRPDPPLREDLRLLVDRYLHSSAPADRAAAHQQLQILFQSWIASGPALDALAPEHPKLNQLTLRRTQLTQLGQLGIQSLASIESHTPPTTTWIEAQNTLLKTAADHSELTDFVILLPLQQLVDTAGKH</sequence>
<dbReference type="GO" id="GO:0016020">
    <property type="term" value="C:membrane"/>
    <property type="evidence" value="ECO:0007669"/>
    <property type="project" value="TreeGrafter"/>
</dbReference>
<dbReference type="GO" id="GO:0030203">
    <property type="term" value="P:glycosaminoglycan metabolic process"/>
    <property type="evidence" value="ECO:0007669"/>
    <property type="project" value="TreeGrafter"/>
</dbReference>
<accession>A0A7Y9NJ28</accession>
<evidence type="ECO:0000313" key="8">
    <source>
        <dbReference type="EMBL" id="NYF50238.1"/>
    </source>
</evidence>
<dbReference type="Gene3D" id="3.20.20.80">
    <property type="entry name" value="Glycosidases"/>
    <property type="match status" value="1"/>
</dbReference>
<evidence type="ECO:0000259" key="7">
    <source>
        <dbReference type="Pfam" id="PF14845"/>
    </source>
</evidence>
<evidence type="ECO:0000259" key="6">
    <source>
        <dbReference type="Pfam" id="PF00728"/>
    </source>
</evidence>
<comment type="similarity">
    <text evidence="1">Belongs to the glycosyl hydrolase 20 family.</text>
</comment>
<proteinExistence type="inferred from homology"/>
<feature type="active site" description="Proton donor" evidence="5">
    <location>
        <position position="327"/>
    </location>
</feature>
<dbReference type="SUPFAM" id="SSF51445">
    <property type="entry name" value="(Trans)glycosidases"/>
    <property type="match status" value="1"/>
</dbReference>
<reference evidence="8 9" key="1">
    <citation type="submission" date="2020-07" db="EMBL/GenBank/DDBJ databases">
        <title>Genomic Encyclopedia of Type Strains, Phase IV (KMG-V): Genome sequencing to study the core and pangenomes of soil and plant-associated prokaryotes.</title>
        <authorList>
            <person name="Whitman W."/>
        </authorList>
    </citation>
    <scope>NUCLEOTIDE SEQUENCE [LARGE SCALE GENOMIC DNA]</scope>
    <source>
        <strain evidence="8 9">M8UP30</strain>
    </source>
</reference>
<dbReference type="InterPro" id="IPR029018">
    <property type="entry name" value="Hex-like_dom2"/>
</dbReference>
<evidence type="ECO:0000256" key="4">
    <source>
        <dbReference type="ARBA" id="ARBA00023295"/>
    </source>
</evidence>
<evidence type="ECO:0000256" key="2">
    <source>
        <dbReference type="ARBA" id="ARBA00022801"/>
    </source>
</evidence>
<dbReference type="InterPro" id="IPR025705">
    <property type="entry name" value="Beta_hexosaminidase_sua/sub"/>
</dbReference>
<dbReference type="GO" id="GO:0005764">
    <property type="term" value="C:lysosome"/>
    <property type="evidence" value="ECO:0007669"/>
    <property type="project" value="TreeGrafter"/>
</dbReference>
<dbReference type="Proteomes" id="UP000534186">
    <property type="component" value="Unassembled WGS sequence"/>
</dbReference>
<dbReference type="SUPFAM" id="SSF55545">
    <property type="entry name" value="beta-N-acetylhexosaminidase-like domain"/>
    <property type="match status" value="1"/>
</dbReference>
<keyword evidence="3" id="KW-0325">Glycoprotein</keyword>
<feature type="domain" description="Beta-hexosaminidase eukaryotic type N-terminal" evidence="7">
    <location>
        <begin position="39"/>
        <end position="150"/>
    </location>
</feature>
<dbReference type="Pfam" id="PF00728">
    <property type="entry name" value="Glyco_hydro_20"/>
    <property type="match status" value="1"/>
</dbReference>
<dbReference type="GO" id="GO:0004563">
    <property type="term" value="F:beta-N-acetylhexosaminidase activity"/>
    <property type="evidence" value="ECO:0007669"/>
    <property type="project" value="UniProtKB-EC"/>
</dbReference>
<dbReference type="InterPro" id="IPR017853">
    <property type="entry name" value="GH"/>
</dbReference>
<dbReference type="Pfam" id="PF14845">
    <property type="entry name" value="Glycohydro_20b2"/>
    <property type="match status" value="1"/>
</dbReference>
<feature type="domain" description="Glycoside hydrolase family 20 catalytic" evidence="6">
    <location>
        <begin position="171"/>
        <end position="481"/>
    </location>
</feature>
<dbReference type="GO" id="GO:0005975">
    <property type="term" value="P:carbohydrate metabolic process"/>
    <property type="evidence" value="ECO:0007669"/>
    <property type="project" value="InterPro"/>
</dbReference>
<dbReference type="InterPro" id="IPR015883">
    <property type="entry name" value="Glyco_hydro_20_cat"/>
</dbReference>
<dbReference type="AlphaFoldDB" id="A0A7Y9NJ28"/>
<gene>
    <name evidence="8" type="ORF">HDF12_000603</name>
</gene>
<dbReference type="GO" id="GO:0006689">
    <property type="term" value="P:ganglioside catabolic process"/>
    <property type="evidence" value="ECO:0007669"/>
    <property type="project" value="TreeGrafter"/>
</dbReference>
<dbReference type="EC" id="3.2.1.52" evidence="8"/>
<keyword evidence="2 8" id="KW-0378">Hydrolase</keyword>
<keyword evidence="4 8" id="KW-0326">Glycosidase</keyword>
<name>A0A7Y9NJ28_9BACT</name>
<dbReference type="InterPro" id="IPR029019">
    <property type="entry name" value="HEX_eukaryotic_N"/>
</dbReference>
<evidence type="ECO:0000256" key="1">
    <source>
        <dbReference type="ARBA" id="ARBA00006285"/>
    </source>
</evidence>
<dbReference type="PANTHER" id="PTHR22600">
    <property type="entry name" value="BETA-HEXOSAMINIDASE"/>
    <property type="match status" value="1"/>
</dbReference>
<protein>
    <submittedName>
        <fullName evidence="8">Hexosaminidase</fullName>
        <ecNumber evidence="8">3.2.1.52</ecNumber>
    </submittedName>
</protein>
<comment type="caution">
    <text evidence="8">The sequence shown here is derived from an EMBL/GenBank/DDBJ whole genome shotgun (WGS) entry which is preliminary data.</text>
</comment>
<dbReference type="EMBL" id="JACCCV010000001">
    <property type="protein sequence ID" value="NYF50238.1"/>
    <property type="molecule type" value="Genomic_DNA"/>
</dbReference>